<dbReference type="AlphaFoldDB" id="F5Y8L0"/>
<dbReference type="KEGG" id="taz:TREAZ_3306"/>
<organism evidence="2 3">
    <name type="scientific">Leadbettera azotonutricia (strain ATCC BAA-888 / DSM 13862 / ZAS-9)</name>
    <name type="common">Treponema azotonutricium</name>
    <dbReference type="NCBI Taxonomy" id="545695"/>
    <lineage>
        <taxon>Bacteria</taxon>
        <taxon>Pseudomonadati</taxon>
        <taxon>Spirochaetota</taxon>
        <taxon>Spirochaetia</taxon>
        <taxon>Spirochaetales</taxon>
        <taxon>Breznakiellaceae</taxon>
        <taxon>Leadbettera</taxon>
    </lineage>
</organism>
<gene>
    <name evidence="2" type="ordered locus">TREAZ_3306</name>
</gene>
<keyword evidence="3" id="KW-1185">Reference proteome</keyword>
<protein>
    <submittedName>
        <fullName evidence="2">YdjG</fullName>
    </submittedName>
</protein>
<feature type="transmembrane region" description="Helical" evidence="1">
    <location>
        <begin position="339"/>
        <end position="360"/>
    </location>
</feature>
<sequence>MAISEYKCPNCSGAVTFNSGTQKMKCPFCDAEFEVAALQEYQKEIAAPKGDKFGWEKYGADGGGSFNAGELDALQESSCPSCGAEIIGDKNTVATVCPYCGNTQIVQERAKAMLKPDYVIPFKLDKNAAKAALEKFYKKKRLLPKLFTAENRIDSIQGIYVPFWLFDANTNAQIRYKATKIKSWSDSDYNYTQTSFYNCVRNGALAFKNVPVDGSEKMDDEYMDAIEPFDYSQMVEFATPYLSGYLAERYDVDAEKSKPRANERIKTTVEAEFAKTVKGYTSVKVESSNVQAEKGEVHYALFPVWMLNTKYQGEVYTFAMNGQTGKLIGRLPVDKGLAWLWRFKIAAIPGVLLTALFIILRNVL</sequence>
<dbReference type="EMBL" id="CP001841">
    <property type="protein sequence ID" value="AEF80212.1"/>
    <property type="molecule type" value="Genomic_DNA"/>
</dbReference>
<dbReference type="FunCoup" id="F5Y8L0">
    <property type="interactions" value="5"/>
</dbReference>
<dbReference type="PANTHER" id="PTHR37826">
    <property type="entry name" value="FLOTILLIN BAND_7_5 DOMAIN PROTEIN"/>
    <property type="match status" value="1"/>
</dbReference>
<dbReference type="OrthoDB" id="3182597at2"/>
<keyword evidence="1" id="KW-0472">Membrane</keyword>
<keyword evidence="1" id="KW-0812">Transmembrane</keyword>
<proteinExistence type="predicted"/>
<evidence type="ECO:0000256" key="1">
    <source>
        <dbReference type="SAM" id="Phobius"/>
    </source>
</evidence>
<dbReference type="RefSeq" id="WP_015712259.1">
    <property type="nucleotide sequence ID" value="NC_015577.1"/>
</dbReference>
<dbReference type="eggNOG" id="COG1645">
    <property type="taxonomic scope" value="Bacteria"/>
</dbReference>
<dbReference type="STRING" id="545695.TREAZ_3306"/>
<evidence type="ECO:0000313" key="2">
    <source>
        <dbReference type="EMBL" id="AEF80212.1"/>
    </source>
</evidence>
<dbReference type="HOGENOM" id="CLU_039030_0_0_12"/>
<dbReference type="Proteomes" id="UP000009222">
    <property type="component" value="Chromosome"/>
</dbReference>
<reference evidence="3" key="1">
    <citation type="submission" date="2009-12" db="EMBL/GenBank/DDBJ databases">
        <title>Complete sequence of Treponema azotonutricium strain ZAS-9.</title>
        <authorList>
            <person name="Tetu S.G."/>
            <person name="Matson E."/>
            <person name="Ren Q."/>
            <person name="Seshadri R."/>
            <person name="Elbourne L."/>
            <person name="Hassan K.A."/>
            <person name="Durkin A."/>
            <person name="Radune D."/>
            <person name="Mohamoud Y."/>
            <person name="Shay R."/>
            <person name="Jin S."/>
            <person name="Zhang X."/>
            <person name="Lucey K."/>
            <person name="Ballor N.R."/>
            <person name="Ottesen E."/>
            <person name="Rosenthal R."/>
            <person name="Allen A."/>
            <person name="Leadbetter J.R."/>
            <person name="Paulsen I.T."/>
        </authorList>
    </citation>
    <scope>NUCLEOTIDE SEQUENCE [LARGE SCALE GENOMIC DNA]</scope>
    <source>
        <strain evidence="3">ATCC BAA-888 / DSM 13862 / ZAS-9</strain>
    </source>
</reference>
<dbReference type="InParanoid" id="F5Y8L0"/>
<reference evidence="2 3" key="2">
    <citation type="journal article" date="2011" name="ISME J.">
        <title>RNA-seq reveals cooperative metabolic interactions between two termite-gut spirochete species in co-culture.</title>
        <authorList>
            <person name="Rosenthal A.Z."/>
            <person name="Matson E.G."/>
            <person name="Eldar A."/>
            <person name="Leadbetter J.R."/>
        </authorList>
    </citation>
    <scope>NUCLEOTIDE SEQUENCE [LARGE SCALE GENOMIC DNA]</scope>
    <source>
        <strain evidence="3">ATCC BAA-888 / DSM 13862 / ZAS-9</strain>
    </source>
</reference>
<dbReference type="PANTHER" id="PTHR37826:SF3">
    <property type="entry name" value="J DOMAIN-CONTAINING PROTEIN"/>
    <property type="match status" value="1"/>
</dbReference>
<dbReference type="Gene3D" id="2.20.28.30">
    <property type="entry name" value="RNA polymerase ii, chain L"/>
    <property type="match status" value="2"/>
</dbReference>
<keyword evidence="1" id="KW-1133">Transmembrane helix</keyword>
<evidence type="ECO:0000313" key="3">
    <source>
        <dbReference type="Proteomes" id="UP000009222"/>
    </source>
</evidence>
<accession>F5Y8L0</accession>
<name>F5Y8L0_LEAAZ</name>